<gene>
    <name evidence="2" type="ORF">AVEN_20501_1</name>
</gene>
<comment type="caution">
    <text evidence="2">The sequence shown here is derived from an EMBL/GenBank/DDBJ whole genome shotgun (WGS) entry which is preliminary data.</text>
</comment>
<reference evidence="2 3" key="1">
    <citation type="journal article" date="2019" name="Sci. Rep.">
        <title>Orb-weaving spider Araneus ventricosus genome elucidates the spidroin gene catalogue.</title>
        <authorList>
            <person name="Kono N."/>
            <person name="Nakamura H."/>
            <person name="Ohtoshi R."/>
            <person name="Moran D.A.P."/>
            <person name="Shinohara A."/>
            <person name="Yoshida Y."/>
            <person name="Fujiwara M."/>
            <person name="Mori M."/>
            <person name="Tomita M."/>
            <person name="Arakawa K."/>
        </authorList>
    </citation>
    <scope>NUCLEOTIDE SEQUENCE [LARGE SCALE GENOMIC DNA]</scope>
</reference>
<dbReference type="EMBL" id="BGPR01002236">
    <property type="protein sequence ID" value="GBM70197.1"/>
    <property type="molecule type" value="Genomic_DNA"/>
</dbReference>
<feature type="region of interest" description="Disordered" evidence="1">
    <location>
        <begin position="178"/>
        <end position="207"/>
    </location>
</feature>
<feature type="compositionally biased region" description="Low complexity" evidence="1">
    <location>
        <begin position="178"/>
        <end position="187"/>
    </location>
</feature>
<name>A0A4Y2HXF1_ARAVE</name>
<dbReference type="Proteomes" id="UP000499080">
    <property type="component" value="Unassembled WGS sequence"/>
</dbReference>
<feature type="region of interest" description="Disordered" evidence="1">
    <location>
        <begin position="38"/>
        <end position="58"/>
    </location>
</feature>
<evidence type="ECO:0000313" key="3">
    <source>
        <dbReference type="Proteomes" id="UP000499080"/>
    </source>
</evidence>
<accession>A0A4Y2HXF1</accession>
<protein>
    <submittedName>
        <fullName evidence="2">Uncharacterized protein</fullName>
    </submittedName>
</protein>
<feature type="compositionally biased region" description="Polar residues" evidence="1">
    <location>
        <begin position="47"/>
        <end position="57"/>
    </location>
</feature>
<organism evidence="2 3">
    <name type="scientific">Araneus ventricosus</name>
    <name type="common">Orbweaver spider</name>
    <name type="synonym">Epeira ventricosa</name>
    <dbReference type="NCBI Taxonomy" id="182803"/>
    <lineage>
        <taxon>Eukaryota</taxon>
        <taxon>Metazoa</taxon>
        <taxon>Ecdysozoa</taxon>
        <taxon>Arthropoda</taxon>
        <taxon>Chelicerata</taxon>
        <taxon>Arachnida</taxon>
        <taxon>Araneae</taxon>
        <taxon>Araneomorphae</taxon>
        <taxon>Entelegynae</taxon>
        <taxon>Araneoidea</taxon>
        <taxon>Araneidae</taxon>
        <taxon>Araneus</taxon>
    </lineage>
</organism>
<proteinExistence type="predicted"/>
<dbReference type="AlphaFoldDB" id="A0A4Y2HXF1"/>
<keyword evidence="3" id="KW-1185">Reference proteome</keyword>
<sequence length="207" mass="23292">MLSDGVIFLHVNTHTGRKNKPSRIAEKVQVERLEPPHTNLAPKLSSKHLSGTRFSSNSDEKTAAENCRRDFCQSGLNQLFLVQINAEIDLVIMWKSDRQFPFCLVFLNTQFSLGTFTFRFEATGGLYWVCLPNFEPWSDHEDDTRVASPLSKLPRQASGRTFDLNRFNVFHIRLQGHSSTESGSSLPPSGPEVKSVPPNCNGPPSRF</sequence>
<evidence type="ECO:0000313" key="2">
    <source>
        <dbReference type="EMBL" id="GBM70197.1"/>
    </source>
</evidence>
<evidence type="ECO:0000256" key="1">
    <source>
        <dbReference type="SAM" id="MobiDB-lite"/>
    </source>
</evidence>